<dbReference type="Pfam" id="PF03107">
    <property type="entry name" value="C1_2"/>
    <property type="match status" value="1"/>
</dbReference>
<dbReference type="InterPro" id="IPR027417">
    <property type="entry name" value="P-loop_NTPase"/>
</dbReference>
<dbReference type="Proteomes" id="UP000187203">
    <property type="component" value="Unassembled WGS sequence"/>
</dbReference>
<accession>A0A1R3JVY3</accession>
<keyword evidence="4" id="KW-1185">Reference proteome</keyword>
<evidence type="ECO:0000256" key="1">
    <source>
        <dbReference type="ARBA" id="ARBA00022737"/>
    </source>
</evidence>
<reference evidence="4" key="1">
    <citation type="submission" date="2013-09" db="EMBL/GenBank/DDBJ databases">
        <title>Corchorus olitorius genome sequencing.</title>
        <authorList>
            <person name="Alam M."/>
            <person name="Haque M.S."/>
            <person name="Islam M.S."/>
            <person name="Emdad E.M."/>
            <person name="Islam M.M."/>
            <person name="Ahmed B."/>
            <person name="Halim A."/>
            <person name="Hossen Q.M.M."/>
            <person name="Hossain M.Z."/>
            <person name="Ahmed R."/>
            <person name="Khan M.M."/>
            <person name="Islam R."/>
            <person name="Rashid M.M."/>
            <person name="Khan S.A."/>
            <person name="Rahman M.S."/>
            <person name="Alam M."/>
            <person name="Yahiya A.S."/>
            <person name="Khan M.S."/>
            <person name="Azam M.S."/>
            <person name="Haque T."/>
            <person name="Lashkar M.Z.H."/>
            <person name="Akhand A.I."/>
            <person name="Morshed G."/>
            <person name="Roy S."/>
            <person name="Uddin K.S."/>
            <person name="Rabeya T."/>
            <person name="Hossain A.S."/>
            <person name="Chowdhury A."/>
            <person name="Snigdha A.R."/>
            <person name="Mortoza M.S."/>
            <person name="Matin S.A."/>
            <person name="Hoque S.M.E."/>
            <person name="Islam M.K."/>
            <person name="Roy D.K."/>
            <person name="Haider R."/>
            <person name="Moosa M.M."/>
            <person name="Elias S.M."/>
            <person name="Hasan A.M."/>
            <person name="Jahan S."/>
            <person name="Shafiuddin M."/>
            <person name="Mahmood N."/>
            <person name="Shommy N.S."/>
        </authorList>
    </citation>
    <scope>NUCLEOTIDE SEQUENCE [LARGE SCALE GENOMIC DNA]</scope>
    <source>
        <strain evidence="4">cv. O-4</strain>
    </source>
</reference>
<gene>
    <name evidence="3" type="ORF">COLO4_13576</name>
</gene>
<evidence type="ECO:0000313" key="4">
    <source>
        <dbReference type="Proteomes" id="UP000187203"/>
    </source>
</evidence>
<keyword evidence="1" id="KW-0677">Repeat</keyword>
<dbReference type="Gene3D" id="3.40.50.300">
    <property type="entry name" value="P-loop containing nucleotide triphosphate hydrolases"/>
    <property type="match status" value="1"/>
</dbReference>
<evidence type="ECO:0000313" key="3">
    <source>
        <dbReference type="EMBL" id="OMO98994.1"/>
    </source>
</evidence>
<dbReference type="InterPro" id="IPR046349">
    <property type="entry name" value="C1-like_sf"/>
</dbReference>
<dbReference type="SUPFAM" id="SSF57889">
    <property type="entry name" value="Cysteine-rich domain"/>
    <property type="match status" value="1"/>
</dbReference>
<dbReference type="PANTHER" id="PTHR46288:SF63">
    <property type="entry name" value="DC1 DOMAIN-CONTAINING PROTEIN"/>
    <property type="match status" value="1"/>
</dbReference>
<sequence>MNMQMLPMMIVKGHSSSSREKSKTVATQLAKHLKYFPIDQDDFVPSDSSSPTDLNNLFSFKILHQLASTQLSLGLGVVINLSPHSDETHMDRLKRLSKTHKAELILIRCQPLDTPQIDDFDKFAVDSDTSSVFDVKSYVSEKLALAFPQAADFQPKNDQKPSKVVAIKANLGKTSSFRPSREKVPVPVPPQIFKHLHELASPLTKSTTEKLPVFPCKSCKEPISVSDPSYQCLESNCKDYVFHKACAESPGLEDARKNCPEYLRQVRPEYRFEKEKVYCLLQTIINGKLLPLVVNHESHAHPLNLIIVPISFNYEFGCCGCGDLGKSISYRCFDCNFNLHVRCVLLERAFKKDTKQTVRLNYGSLEENCWEKSNCDVCNTEISPEQWFYYNSATESTSHIRCLNPASG</sequence>
<organism evidence="3 4">
    <name type="scientific">Corchorus olitorius</name>
    <dbReference type="NCBI Taxonomy" id="93759"/>
    <lineage>
        <taxon>Eukaryota</taxon>
        <taxon>Viridiplantae</taxon>
        <taxon>Streptophyta</taxon>
        <taxon>Embryophyta</taxon>
        <taxon>Tracheophyta</taxon>
        <taxon>Spermatophyta</taxon>
        <taxon>Magnoliopsida</taxon>
        <taxon>eudicotyledons</taxon>
        <taxon>Gunneridae</taxon>
        <taxon>Pentapetalae</taxon>
        <taxon>rosids</taxon>
        <taxon>malvids</taxon>
        <taxon>Malvales</taxon>
        <taxon>Malvaceae</taxon>
        <taxon>Grewioideae</taxon>
        <taxon>Apeibeae</taxon>
        <taxon>Corchorus</taxon>
    </lineage>
</organism>
<comment type="caution">
    <text evidence="3">The sequence shown here is derived from an EMBL/GenBank/DDBJ whole genome shotgun (WGS) entry which is preliminary data.</text>
</comment>
<dbReference type="OrthoDB" id="1884766at2759"/>
<feature type="domain" description="DC1" evidence="2">
    <location>
        <begin position="298"/>
        <end position="344"/>
    </location>
</feature>
<dbReference type="EMBL" id="AWUE01015205">
    <property type="protein sequence ID" value="OMO98994.1"/>
    <property type="molecule type" value="Genomic_DNA"/>
</dbReference>
<dbReference type="InterPro" id="IPR004146">
    <property type="entry name" value="DC1"/>
</dbReference>
<protein>
    <submittedName>
        <fullName evidence="3">C1-like protein</fullName>
    </submittedName>
</protein>
<dbReference type="STRING" id="93759.A0A1R3JVY3"/>
<proteinExistence type="predicted"/>
<dbReference type="PANTHER" id="PTHR46288">
    <property type="entry name" value="PHORBOL-ESTER/DAG-TYPE DOMAIN-CONTAINING PROTEIN"/>
    <property type="match status" value="1"/>
</dbReference>
<dbReference type="AlphaFoldDB" id="A0A1R3JVY3"/>
<evidence type="ECO:0000259" key="2">
    <source>
        <dbReference type="Pfam" id="PF03107"/>
    </source>
</evidence>
<name>A0A1R3JVY3_9ROSI</name>